<reference evidence="1" key="1">
    <citation type="submission" date="2020-01" db="EMBL/GenBank/DDBJ databases">
        <title>Identification and distribution of gene clusters putatively required for synthesis of sphingolipid metabolism inhibitors in phylogenetically diverse species of the filamentous fungus Fusarium.</title>
        <authorList>
            <person name="Kim H.-S."/>
            <person name="Busman M."/>
            <person name="Brown D.W."/>
            <person name="Divon H."/>
            <person name="Uhlig S."/>
            <person name="Proctor R.H."/>
        </authorList>
    </citation>
    <scope>NUCLEOTIDE SEQUENCE</scope>
    <source>
        <strain evidence="1">NRRL 53441</strain>
    </source>
</reference>
<accession>A0A8H4KCP8</accession>
<protein>
    <submittedName>
        <fullName evidence="1">Uncharacterized protein</fullName>
    </submittedName>
</protein>
<sequence length="140" mass="16152">MSRRFFHRSKIHAQALLSGISRIGIFYDEENGSEKHKGILLIYKKGGQRALGICRVELDPIKFYEEPSGLRYRYRAQAGPWKESSGRLPDLYEIECYTGTHDETDSAGTEWTCSLLEGHVVQCQWDYEMFEMRVIDPGAQ</sequence>
<name>A0A8H4KCP8_9HYPO</name>
<dbReference type="OrthoDB" id="4763081at2759"/>
<organism evidence="1 2">
    <name type="scientific">Fusarium austroafricanum</name>
    <dbReference type="NCBI Taxonomy" id="2364996"/>
    <lineage>
        <taxon>Eukaryota</taxon>
        <taxon>Fungi</taxon>
        <taxon>Dikarya</taxon>
        <taxon>Ascomycota</taxon>
        <taxon>Pezizomycotina</taxon>
        <taxon>Sordariomycetes</taxon>
        <taxon>Hypocreomycetidae</taxon>
        <taxon>Hypocreales</taxon>
        <taxon>Nectriaceae</taxon>
        <taxon>Fusarium</taxon>
        <taxon>Fusarium concolor species complex</taxon>
    </lineage>
</organism>
<dbReference type="EMBL" id="JAADJG010000398">
    <property type="protein sequence ID" value="KAF4447424.1"/>
    <property type="molecule type" value="Genomic_DNA"/>
</dbReference>
<comment type="caution">
    <text evidence="1">The sequence shown here is derived from an EMBL/GenBank/DDBJ whole genome shotgun (WGS) entry which is preliminary data.</text>
</comment>
<gene>
    <name evidence="1" type="ORF">F53441_9035</name>
</gene>
<evidence type="ECO:0000313" key="2">
    <source>
        <dbReference type="Proteomes" id="UP000605986"/>
    </source>
</evidence>
<keyword evidence="2" id="KW-1185">Reference proteome</keyword>
<evidence type="ECO:0000313" key="1">
    <source>
        <dbReference type="EMBL" id="KAF4447424.1"/>
    </source>
</evidence>
<dbReference type="Proteomes" id="UP000605986">
    <property type="component" value="Unassembled WGS sequence"/>
</dbReference>
<proteinExistence type="predicted"/>
<dbReference type="AlphaFoldDB" id="A0A8H4KCP8"/>